<protein>
    <recommendedName>
        <fullName evidence="5">MYND-type domain-containing protein</fullName>
    </recommendedName>
</protein>
<reference evidence="6" key="1">
    <citation type="submission" date="2023-03" db="EMBL/GenBank/DDBJ databases">
        <title>Massive genome expansion in bonnet fungi (Mycena s.s.) driven by repeated elements and novel gene families across ecological guilds.</title>
        <authorList>
            <consortium name="Lawrence Berkeley National Laboratory"/>
            <person name="Harder C.B."/>
            <person name="Miyauchi S."/>
            <person name="Viragh M."/>
            <person name="Kuo A."/>
            <person name="Thoen E."/>
            <person name="Andreopoulos B."/>
            <person name="Lu D."/>
            <person name="Skrede I."/>
            <person name="Drula E."/>
            <person name="Henrissat B."/>
            <person name="Morin E."/>
            <person name="Kohler A."/>
            <person name="Barry K."/>
            <person name="LaButti K."/>
            <person name="Morin E."/>
            <person name="Salamov A."/>
            <person name="Lipzen A."/>
            <person name="Mereny Z."/>
            <person name="Hegedus B."/>
            <person name="Baldrian P."/>
            <person name="Stursova M."/>
            <person name="Weitz H."/>
            <person name="Taylor A."/>
            <person name="Grigoriev I.V."/>
            <person name="Nagy L.G."/>
            <person name="Martin F."/>
            <person name="Kauserud H."/>
        </authorList>
    </citation>
    <scope>NUCLEOTIDE SEQUENCE</scope>
    <source>
        <strain evidence="6">9284</strain>
    </source>
</reference>
<dbReference type="AlphaFoldDB" id="A0AAD7BER9"/>
<dbReference type="Proteomes" id="UP001221142">
    <property type="component" value="Unassembled WGS sequence"/>
</dbReference>
<keyword evidence="2 4" id="KW-0863">Zinc-finger</keyword>
<dbReference type="EMBL" id="JARKIF010000019">
    <property type="protein sequence ID" value="KAJ7618653.1"/>
    <property type="molecule type" value="Genomic_DNA"/>
</dbReference>
<dbReference type="SUPFAM" id="SSF144232">
    <property type="entry name" value="HIT/MYND zinc finger-like"/>
    <property type="match status" value="1"/>
</dbReference>
<dbReference type="GO" id="GO:0008270">
    <property type="term" value="F:zinc ion binding"/>
    <property type="evidence" value="ECO:0007669"/>
    <property type="project" value="UniProtKB-KW"/>
</dbReference>
<evidence type="ECO:0000256" key="3">
    <source>
        <dbReference type="ARBA" id="ARBA00022833"/>
    </source>
</evidence>
<evidence type="ECO:0000256" key="4">
    <source>
        <dbReference type="PROSITE-ProRule" id="PRU00134"/>
    </source>
</evidence>
<feature type="domain" description="MYND-type" evidence="5">
    <location>
        <begin position="195"/>
        <end position="239"/>
    </location>
</feature>
<dbReference type="InterPro" id="IPR002893">
    <property type="entry name" value="Znf_MYND"/>
</dbReference>
<keyword evidence="1" id="KW-0479">Metal-binding</keyword>
<proteinExistence type="predicted"/>
<dbReference type="Pfam" id="PF01753">
    <property type="entry name" value="zf-MYND"/>
    <property type="match status" value="1"/>
</dbReference>
<evidence type="ECO:0000313" key="6">
    <source>
        <dbReference type="EMBL" id="KAJ7618653.1"/>
    </source>
</evidence>
<comment type="caution">
    <text evidence="6">The sequence shown here is derived from an EMBL/GenBank/DDBJ whole genome shotgun (WGS) entry which is preliminary data.</text>
</comment>
<dbReference type="PROSITE" id="PS50865">
    <property type="entry name" value="ZF_MYND_2"/>
    <property type="match status" value="1"/>
</dbReference>
<sequence length="250" mass="27832">MQDPKRRDSAIRNIRCLQKAMCNAQANMNEDDAPSSLEVQERWMSASPTRRGEIILAGLVAACTTIPTLSEARCLCAKELSVESHRQNGRLFLDLLEEMRAPNLTARHPYTPTYVSHPVWDAIVASQKSPETTVAAKTALAEILADRNMLIVYVVHFALRTIFDASLPELSQVKTGSKPRNSPETIPPMLIDSVRATCGEEVVQQFVKVARRAEKGRQVSYCSSECQKIDWKASHKKACGKLLQLEDLTP</sequence>
<evidence type="ECO:0000313" key="7">
    <source>
        <dbReference type="Proteomes" id="UP001221142"/>
    </source>
</evidence>
<gene>
    <name evidence="6" type="ORF">FB45DRAFT_1097287</name>
</gene>
<keyword evidence="3" id="KW-0862">Zinc</keyword>
<accession>A0AAD7BER9</accession>
<keyword evidence="7" id="KW-1185">Reference proteome</keyword>
<evidence type="ECO:0000256" key="2">
    <source>
        <dbReference type="ARBA" id="ARBA00022771"/>
    </source>
</evidence>
<organism evidence="6 7">
    <name type="scientific">Roridomyces roridus</name>
    <dbReference type="NCBI Taxonomy" id="1738132"/>
    <lineage>
        <taxon>Eukaryota</taxon>
        <taxon>Fungi</taxon>
        <taxon>Dikarya</taxon>
        <taxon>Basidiomycota</taxon>
        <taxon>Agaricomycotina</taxon>
        <taxon>Agaricomycetes</taxon>
        <taxon>Agaricomycetidae</taxon>
        <taxon>Agaricales</taxon>
        <taxon>Marasmiineae</taxon>
        <taxon>Mycenaceae</taxon>
        <taxon>Roridomyces</taxon>
    </lineage>
</organism>
<dbReference type="Gene3D" id="6.10.140.2220">
    <property type="match status" value="1"/>
</dbReference>
<name>A0AAD7BER9_9AGAR</name>
<evidence type="ECO:0000259" key="5">
    <source>
        <dbReference type="PROSITE" id="PS50865"/>
    </source>
</evidence>
<evidence type="ECO:0000256" key="1">
    <source>
        <dbReference type="ARBA" id="ARBA00022723"/>
    </source>
</evidence>